<sequence>MDKERYKLINELKFQYLSDMKDNNRKCLSYVFRAAVSLLDALTRLSAIQDELDKANRKCISPCTFCEFSPPSSGDVKPCCVRSACNYCIQYSYSKDCKFCPNCCSKMDLWDEEKENDS</sequence>
<reference evidence="1" key="1">
    <citation type="journal article" date="2021" name="Proc. Natl. Acad. Sci. U.S.A.">
        <title>A Catalog of Tens of Thousands of Viruses from Human Metagenomes Reveals Hidden Associations with Chronic Diseases.</title>
        <authorList>
            <person name="Tisza M.J."/>
            <person name="Buck C.B."/>
        </authorList>
    </citation>
    <scope>NUCLEOTIDE SEQUENCE</scope>
    <source>
        <strain evidence="1">CtsIQ24</strain>
    </source>
</reference>
<protein>
    <submittedName>
        <fullName evidence="1">Uncharacterized protein</fullName>
    </submittedName>
</protein>
<organism evidence="1">
    <name type="scientific">Siphoviridae sp. ctsIQ24</name>
    <dbReference type="NCBI Taxonomy" id="2826484"/>
    <lineage>
        <taxon>Viruses</taxon>
        <taxon>Duplodnaviria</taxon>
        <taxon>Heunggongvirae</taxon>
        <taxon>Uroviricota</taxon>
        <taxon>Caudoviricetes</taxon>
    </lineage>
</organism>
<name>A0A8S5MP79_9CAUD</name>
<evidence type="ECO:0000313" key="1">
    <source>
        <dbReference type="EMBL" id="DAD84173.1"/>
    </source>
</evidence>
<proteinExistence type="predicted"/>
<dbReference type="EMBL" id="BK014953">
    <property type="protein sequence ID" value="DAD84173.1"/>
    <property type="molecule type" value="Genomic_DNA"/>
</dbReference>
<accession>A0A8S5MP79</accession>